<accession>A0A5M8PFY9</accession>
<dbReference type="GO" id="GO:0004497">
    <property type="term" value="F:monooxygenase activity"/>
    <property type="evidence" value="ECO:0007669"/>
    <property type="project" value="InterPro"/>
</dbReference>
<dbReference type="GO" id="GO:0020037">
    <property type="term" value="F:heme binding"/>
    <property type="evidence" value="ECO:0007669"/>
    <property type="project" value="InterPro"/>
</dbReference>
<evidence type="ECO:0000313" key="7">
    <source>
        <dbReference type="Proteomes" id="UP000324767"/>
    </source>
</evidence>
<dbReference type="OrthoDB" id="3934656at2759"/>
<dbReference type="SUPFAM" id="SSF48264">
    <property type="entry name" value="Cytochrome P450"/>
    <property type="match status" value="1"/>
</dbReference>
<dbReference type="GO" id="GO:0016705">
    <property type="term" value="F:oxidoreductase activity, acting on paired donors, with incorporation or reduction of molecular oxygen"/>
    <property type="evidence" value="ECO:0007669"/>
    <property type="project" value="InterPro"/>
</dbReference>
<keyword evidence="5" id="KW-0472">Membrane</keyword>
<feature type="transmembrane region" description="Helical" evidence="5">
    <location>
        <begin position="20"/>
        <end position="39"/>
    </location>
</feature>
<keyword evidence="4" id="KW-0408">Iron</keyword>
<comment type="cofactor">
    <cofactor evidence="1">
        <name>heme</name>
        <dbReference type="ChEBI" id="CHEBI:30413"/>
    </cofactor>
</comment>
<dbReference type="InterPro" id="IPR050121">
    <property type="entry name" value="Cytochrome_P450_monoxygenase"/>
</dbReference>
<name>A0A5M8PFY9_9LECA</name>
<evidence type="ECO:0000256" key="2">
    <source>
        <dbReference type="ARBA" id="ARBA00010617"/>
    </source>
</evidence>
<sequence length="204" mass="23119">MNSCWEDCISFWLQQGLRTLGSVYFLASLVLCFSFLAYLRLFGGPLGRIPGPFGAKLSRLWMVKHSRQGDMHRTMIALHQRHGKIVRTGPNEVSVSDLGAIKKIYGAGTRFKKSDWYSVWQGHRKFDLFAERDERIHRTQRRLVSHIYSMDSLKDLEKYVDDAVHVFIKKVEGMQGQSMDMGLWVQLFAFGGLATLAGGGSSVA</sequence>
<keyword evidence="5" id="KW-1133">Transmembrane helix</keyword>
<dbReference type="Gene3D" id="1.10.630.10">
    <property type="entry name" value="Cytochrome P450"/>
    <property type="match status" value="1"/>
</dbReference>
<dbReference type="PANTHER" id="PTHR24305:SF232">
    <property type="entry name" value="P450, PUTATIVE (EUROFUNG)-RELATED"/>
    <property type="match status" value="1"/>
</dbReference>
<evidence type="ECO:0000256" key="5">
    <source>
        <dbReference type="SAM" id="Phobius"/>
    </source>
</evidence>
<protein>
    <submittedName>
        <fullName evidence="6">Cytochrome P450</fullName>
    </submittedName>
</protein>
<organism evidence="6 7">
    <name type="scientific">Lasallia pustulata</name>
    <dbReference type="NCBI Taxonomy" id="136370"/>
    <lineage>
        <taxon>Eukaryota</taxon>
        <taxon>Fungi</taxon>
        <taxon>Dikarya</taxon>
        <taxon>Ascomycota</taxon>
        <taxon>Pezizomycotina</taxon>
        <taxon>Lecanoromycetes</taxon>
        <taxon>OSLEUM clade</taxon>
        <taxon>Umbilicariomycetidae</taxon>
        <taxon>Umbilicariales</taxon>
        <taxon>Umbilicariaceae</taxon>
        <taxon>Lasallia</taxon>
    </lineage>
</organism>
<dbReference type="EMBL" id="VXIT01000016">
    <property type="protein sequence ID" value="KAA6407652.1"/>
    <property type="molecule type" value="Genomic_DNA"/>
</dbReference>
<reference evidence="6 7" key="1">
    <citation type="submission" date="2019-09" db="EMBL/GenBank/DDBJ databases">
        <title>The hologenome of the rock-dwelling lichen Lasallia pustulata.</title>
        <authorList>
            <person name="Greshake Tzovaras B."/>
            <person name="Segers F."/>
            <person name="Bicker A."/>
            <person name="Dal Grande F."/>
            <person name="Otte J."/>
            <person name="Hankeln T."/>
            <person name="Schmitt I."/>
            <person name="Ebersberger I."/>
        </authorList>
    </citation>
    <scope>NUCLEOTIDE SEQUENCE [LARGE SCALE GENOMIC DNA]</scope>
    <source>
        <strain evidence="6">A1-1</strain>
    </source>
</reference>
<dbReference type="AlphaFoldDB" id="A0A5M8PFY9"/>
<evidence type="ECO:0000313" key="6">
    <source>
        <dbReference type="EMBL" id="KAA6407652.1"/>
    </source>
</evidence>
<evidence type="ECO:0000256" key="3">
    <source>
        <dbReference type="ARBA" id="ARBA00022723"/>
    </source>
</evidence>
<dbReference type="InterPro" id="IPR036396">
    <property type="entry name" value="Cyt_P450_sf"/>
</dbReference>
<proteinExistence type="inferred from homology"/>
<dbReference type="Pfam" id="PF00067">
    <property type="entry name" value="p450"/>
    <property type="match status" value="1"/>
</dbReference>
<gene>
    <name evidence="6" type="ORF">FRX48_08490</name>
</gene>
<dbReference type="Proteomes" id="UP000324767">
    <property type="component" value="Unassembled WGS sequence"/>
</dbReference>
<evidence type="ECO:0000256" key="1">
    <source>
        <dbReference type="ARBA" id="ARBA00001971"/>
    </source>
</evidence>
<evidence type="ECO:0000256" key="4">
    <source>
        <dbReference type="ARBA" id="ARBA00023004"/>
    </source>
</evidence>
<keyword evidence="5" id="KW-0812">Transmembrane</keyword>
<dbReference type="GO" id="GO:0005506">
    <property type="term" value="F:iron ion binding"/>
    <property type="evidence" value="ECO:0007669"/>
    <property type="project" value="InterPro"/>
</dbReference>
<comment type="caution">
    <text evidence="6">The sequence shown here is derived from an EMBL/GenBank/DDBJ whole genome shotgun (WGS) entry which is preliminary data.</text>
</comment>
<comment type="similarity">
    <text evidence="2">Belongs to the cytochrome P450 family.</text>
</comment>
<dbReference type="InterPro" id="IPR001128">
    <property type="entry name" value="Cyt_P450"/>
</dbReference>
<keyword evidence="3" id="KW-0479">Metal-binding</keyword>
<dbReference type="PANTHER" id="PTHR24305">
    <property type="entry name" value="CYTOCHROME P450"/>
    <property type="match status" value="1"/>
</dbReference>